<feature type="domain" description="ABC transporter" evidence="8">
    <location>
        <begin position="23"/>
        <end position="253"/>
    </location>
</feature>
<reference evidence="9 11" key="1">
    <citation type="submission" date="2016-06" db="EMBL/GenBank/DDBJ databases">
        <title>Complete genome sequence of Streptomyces griseochromogenes ATCC 14511, the Blasticidin S producer.</title>
        <authorList>
            <person name="Wu L."/>
        </authorList>
    </citation>
    <scope>NUCLEOTIDE SEQUENCE [LARGE SCALE GENOMIC DNA]</scope>
    <source>
        <strain evidence="9 11">ATCC 14511</strain>
    </source>
</reference>
<keyword evidence="3" id="KW-0547">Nucleotide-binding</keyword>
<dbReference type="Pfam" id="PF00005">
    <property type="entry name" value="ABC_tran"/>
    <property type="match status" value="1"/>
</dbReference>
<dbReference type="PANTHER" id="PTHR42711:SF19">
    <property type="entry name" value="DOXORUBICIN RESISTANCE ATP-BINDING PROTEIN DRRA"/>
    <property type="match status" value="1"/>
</dbReference>
<dbReference type="GO" id="GO:0005524">
    <property type="term" value="F:ATP binding"/>
    <property type="evidence" value="ECO:0007669"/>
    <property type="project" value="UniProtKB-KW"/>
</dbReference>
<dbReference type="GO" id="GO:0016887">
    <property type="term" value="F:ATP hydrolysis activity"/>
    <property type="evidence" value="ECO:0007669"/>
    <property type="project" value="InterPro"/>
</dbReference>
<evidence type="ECO:0000256" key="3">
    <source>
        <dbReference type="ARBA" id="ARBA00022741"/>
    </source>
</evidence>
<dbReference type="STRING" id="68214.AVL59_11005"/>
<dbReference type="AlphaFoldDB" id="A0A1B1AU70"/>
<evidence type="ECO:0000256" key="6">
    <source>
        <dbReference type="SAM" id="MobiDB-lite"/>
    </source>
</evidence>
<dbReference type="GO" id="GO:0046677">
    <property type="term" value="P:response to antibiotic"/>
    <property type="evidence" value="ECO:0007669"/>
    <property type="project" value="UniProtKB-KW"/>
</dbReference>
<dbReference type="Proteomes" id="UP001519309">
    <property type="component" value="Unassembled WGS sequence"/>
</dbReference>
<accession>A0A1B1AU70</accession>
<dbReference type="Proteomes" id="UP000092659">
    <property type="component" value="Chromosome"/>
</dbReference>
<evidence type="ECO:0000256" key="4">
    <source>
        <dbReference type="ARBA" id="ARBA00022840"/>
    </source>
</evidence>
<keyword evidence="7" id="KW-0472">Membrane</keyword>
<feature type="region of interest" description="Disordered" evidence="6">
    <location>
        <begin position="1"/>
        <end position="20"/>
    </location>
</feature>
<keyword evidence="12" id="KW-1185">Reference proteome</keyword>
<dbReference type="EMBL" id="CP016279">
    <property type="protein sequence ID" value="ANP50070.1"/>
    <property type="molecule type" value="Genomic_DNA"/>
</dbReference>
<dbReference type="SMART" id="SM00382">
    <property type="entry name" value="AAA"/>
    <property type="match status" value="1"/>
</dbReference>
<sequence>MNQAATTAGPHRPLPGPHGPSAIQVRGLRKSYGTETAVDDLHLDVPHGTAFGLLGPDGAGKTTVMRILSARVAADAGEIRIAGYDLPTDADAVRAAVELVGRTSAVDPRLTAEKNLLRTSALCRLPPREGGSRAAELLARLDLSRVATEPAAALSSGRRRRLDLAMVLAGDPGVVLMDEPTAGLDPVSRRIVREVVRDLVADGITVLFTTCSPQEAGRLADRIGVLRRGRLVAEGTQDALLRLVPGGHIRLYFADTAELATAAALFHLDTVVRDDTALSLRIPGDGSVGLIRAVLAILEEGRVEPRRLAVHSPGLEDVFTALVHNGPQGPPPTHRAVHSPDAPLGEEARDIRWLWREVLPVMAALLLLCAHVAEAGPAVLPGVLPAALVCVALALAGRRRRAAPRSPKHRGPHA</sequence>
<evidence type="ECO:0000256" key="7">
    <source>
        <dbReference type="SAM" id="Phobius"/>
    </source>
</evidence>
<gene>
    <name evidence="9" type="ORF">AVL59_11005</name>
    <name evidence="10" type="ORF">J2Z21_001236</name>
</gene>
<evidence type="ECO:0000256" key="2">
    <source>
        <dbReference type="ARBA" id="ARBA00022448"/>
    </source>
</evidence>
<evidence type="ECO:0000259" key="8">
    <source>
        <dbReference type="PROSITE" id="PS50893"/>
    </source>
</evidence>
<dbReference type="KEGG" id="sgs:AVL59_11005"/>
<keyword evidence="7" id="KW-0812">Transmembrane</keyword>
<proteinExistence type="predicted"/>
<keyword evidence="7" id="KW-1133">Transmembrane helix</keyword>
<evidence type="ECO:0000313" key="11">
    <source>
        <dbReference type="Proteomes" id="UP000092659"/>
    </source>
</evidence>
<dbReference type="InterPro" id="IPR027417">
    <property type="entry name" value="P-loop_NTPase"/>
</dbReference>
<evidence type="ECO:0000313" key="12">
    <source>
        <dbReference type="Proteomes" id="UP001519309"/>
    </source>
</evidence>
<evidence type="ECO:0000256" key="1">
    <source>
        <dbReference type="ARBA" id="ARBA00004202"/>
    </source>
</evidence>
<dbReference type="PANTHER" id="PTHR42711">
    <property type="entry name" value="ABC TRANSPORTER ATP-BINDING PROTEIN"/>
    <property type="match status" value="1"/>
</dbReference>
<dbReference type="RefSeq" id="WP_067302182.1">
    <property type="nucleotide sequence ID" value="NZ_CP016279.1"/>
</dbReference>
<comment type="subcellular location">
    <subcellularLocation>
        <location evidence="1">Cell membrane</location>
        <topology evidence="1">Peripheral membrane protein</topology>
    </subcellularLocation>
</comment>
<dbReference type="PROSITE" id="PS50893">
    <property type="entry name" value="ABC_TRANSPORTER_2"/>
    <property type="match status" value="1"/>
</dbReference>
<dbReference type="EMBL" id="JAGGLP010000002">
    <property type="protein sequence ID" value="MBP2048312.1"/>
    <property type="molecule type" value="Genomic_DNA"/>
</dbReference>
<dbReference type="InterPro" id="IPR050763">
    <property type="entry name" value="ABC_transporter_ATP-binding"/>
</dbReference>
<name>A0A1B1AU70_9ACTN</name>
<dbReference type="InterPro" id="IPR003593">
    <property type="entry name" value="AAA+_ATPase"/>
</dbReference>
<reference evidence="10 12" key="2">
    <citation type="submission" date="2021-03" db="EMBL/GenBank/DDBJ databases">
        <title>Genomic Encyclopedia of Type Strains, Phase IV (KMG-IV): sequencing the most valuable type-strain genomes for metagenomic binning, comparative biology and taxonomic classification.</title>
        <authorList>
            <person name="Goeker M."/>
        </authorList>
    </citation>
    <scope>NUCLEOTIDE SEQUENCE [LARGE SCALE GENOMIC DNA]</scope>
    <source>
        <strain evidence="10 12">DSM 40499</strain>
    </source>
</reference>
<dbReference type="GO" id="GO:0005886">
    <property type="term" value="C:plasma membrane"/>
    <property type="evidence" value="ECO:0007669"/>
    <property type="project" value="UniProtKB-SubCell"/>
</dbReference>
<keyword evidence="5" id="KW-0046">Antibiotic resistance</keyword>
<evidence type="ECO:0000256" key="5">
    <source>
        <dbReference type="ARBA" id="ARBA00023251"/>
    </source>
</evidence>
<dbReference type="Gene3D" id="3.40.50.300">
    <property type="entry name" value="P-loop containing nucleotide triphosphate hydrolases"/>
    <property type="match status" value="1"/>
</dbReference>
<protein>
    <submittedName>
        <fullName evidence="10">ABC-2 type transport system ATP-binding protein</fullName>
    </submittedName>
</protein>
<evidence type="ECO:0000313" key="10">
    <source>
        <dbReference type="EMBL" id="MBP2048312.1"/>
    </source>
</evidence>
<dbReference type="InterPro" id="IPR003439">
    <property type="entry name" value="ABC_transporter-like_ATP-bd"/>
</dbReference>
<organism evidence="9 11">
    <name type="scientific">Streptomyces griseochromogenes</name>
    <dbReference type="NCBI Taxonomy" id="68214"/>
    <lineage>
        <taxon>Bacteria</taxon>
        <taxon>Bacillati</taxon>
        <taxon>Actinomycetota</taxon>
        <taxon>Actinomycetes</taxon>
        <taxon>Kitasatosporales</taxon>
        <taxon>Streptomycetaceae</taxon>
        <taxon>Streptomyces</taxon>
    </lineage>
</organism>
<evidence type="ECO:0000313" key="9">
    <source>
        <dbReference type="EMBL" id="ANP50070.1"/>
    </source>
</evidence>
<feature type="transmembrane region" description="Helical" evidence="7">
    <location>
        <begin position="379"/>
        <end position="397"/>
    </location>
</feature>
<keyword evidence="4 10" id="KW-0067">ATP-binding</keyword>
<keyword evidence="2" id="KW-0813">Transport</keyword>
<dbReference type="SUPFAM" id="SSF52540">
    <property type="entry name" value="P-loop containing nucleoside triphosphate hydrolases"/>
    <property type="match status" value="1"/>
</dbReference>